<dbReference type="GO" id="GO:0003677">
    <property type="term" value="F:DNA binding"/>
    <property type="evidence" value="ECO:0007669"/>
    <property type="project" value="UniProtKB-KW"/>
</dbReference>
<evidence type="ECO:0000256" key="6">
    <source>
        <dbReference type="ARBA" id="ARBA00023015"/>
    </source>
</evidence>
<dbReference type="SMART" id="SM00614">
    <property type="entry name" value="ZnF_BED"/>
    <property type="match status" value="1"/>
</dbReference>
<protein>
    <recommendedName>
        <fullName evidence="12">BED-type domain-containing protein</fullName>
    </recommendedName>
</protein>
<dbReference type="InterPro" id="IPR025525">
    <property type="entry name" value="hAT-like_transposase_RNase-H"/>
</dbReference>
<dbReference type="InterPro" id="IPR012337">
    <property type="entry name" value="RNaseH-like_sf"/>
</dbReference>
<evidence type="ECO:0000256" key="7">
    <source>
        <dbReference type="ARBA" id="ARBA00023125"/>
    </source>
</evidence>
<comment type="subcellular location">
    <subcellularLocation>
        <location evidence="1">Nucleus</location>
    </subcellularLocation>
</comment>
<evidence type="ECO:0000259" key="12">
    <source>
        <dbReference type="PROSITE" id="PS50808"/>
    </source>
</evidence>
<evidence type="ECO:0000256" key="2">
    <source>
        <dbReference type="ARBA" id="ARBA00011738"/>
    </source>
</evidence>
<reference evidence="13 14" key="1">
    <citation type="submission" date="2017-11" db="EMBL/GenBank/DDBJ databases">
        <title>De novo assembly and phasing of dikaryotic genomes from two isolates of Puccinia coronata f. sp. avenae, the causal agent of oat crown rust.</title>
        <authorList>
            <person name="Miller M.E."/>
            <person name="Zhang Y."/>
            <person name="Omidvar V."/>
            <person name="Sperschneider J."/>
            <person name="Schwessinger B."/>
            <person name="Raley C."/>
            <person name="Palmer J.M."/>
            <person name="Garnica D."/>
            <person name="Upadhyaya N."/>
            <person name="Rathjen J."/>
            <person name="Taylor J.M."/>
            <person name="Park R.F."/>
            <person name="Dodds P.N."/>
            <person name="Hirsch C.D."/>
            <person name="Kianian S.F."/>
            <person name="Figueroa M."/>
        </authorList>
    </citation>
    <scope>NUCLEOTIDE SEQUENCE [LARGE SCALE GENOMIC DNA]</scope>
    <source>
        <strain evidence="13">12SD80</strain>
    </source>
</reference>
<dbReference type="GO" id="GO:0046983">
    <property type="term" value="F:protein dimerization activity"/>
    <property type="evidence" value="ECO:0007669"/>
    <property type="project" value="InterPro"/>
</dbReference>
<feature type="region of interest" description="Disordered" evidence="11">
    <location>
        <begin position="1"/>
        <end position="119"/>
    </location>
</feature>
<evidence type="ECO:0000256" key="9">
    <source>
        <dbReference type="ARBA" id="ARBA00023242"/>
    </source>
</evidence>
<evidence type="ECO:0000313" key="13">
    <source>
        <dbReference type="EMBL" id="PLW29092.1"/>
    </source>
</evidence>
<dbReference type="SUPFAM" id="SSF57667">
    <property type="entry name" value="beta-beta-alpha zinc fingers"/>
    <property type="match status" value="1"/>
</dbReference>
<feature type="compositionally biased region" description="Low complexity" evidence="11">
    <location>
        <begin position="93"/>
        <end position="102"/>
    </location>
</feature>
<keyword evidence="4 10" id="KW-0863">Zinc-finger</keyword>
<evidence type="ECO:0000256" key="5">
    <source>
        <dbReference type="ARBA" id="ARBA00022833"/>
    </source>
</evidence>
<dbReference type="PANTHER" id="PTHR46481">
    <property type="entry name" value="ZINC FINGER BED DOMAIN-CONTAINING PROTEIN 4"/>
    <property type="match status" value="1"/>
</dbReference>
<evidence type="ECO:0000256" key="4">
    <source>
        <dbReference type="ARBA" id="ARBA00022771"/>
    </source>
</evidence>
<dbReference type="InterPro" id="IPR008906">
    <property type="entry name" value="HATC_C_dom"/>
</dbReference>
<sequence length="736" mass="82590">MATKKKTEKKRSTRRAPAPARLSEDSSTSSASASSAPPESPPLTSQSQKPSGPSSSIPVDIDSNDPDPASTPIPKSTQLKRKRTKKEDPPEKTAATTSTGTTCKSDSNHPDKKRKTTSNVWDHFTTQGAGEKLKAICNYCKTVMSGKSLSGTKHLRRHVKQCQNFTSHNKQTLLSFSKDSASSEPPWNFCQKTSRDLLTQMIIADKNPFQSVEKPIFCKFIASLQPKFKLYGRMTVKSDVMAMFSSMKSDVATELSQAHRIALTTDLWTFSNQNSYMVITVHFLTLDWKLVKRIISFKILPSPHTGFAISEQLIATMLEWKIQNKVSFITVDNASSNDVAVKQLQAVLLKDPADSTLDLDGQFFHIQCAAHVINLIVKDGLKTTSSAIEKIRDSVRYVKLNPSRKQAFKEAIQMSSKKPIAWPSVDVPTRWNSTYLMIKSSLPYRAAYRTLSMQDANYVFEPTEKEWAQLETICKFLSMFHTATLELGGTKYPTATLVFKHFKQIQQGIAKGKNSKHIEIVELVEPMEAKFDKYWDSMKQFASITQIFDPRYKTKLMEFLLTDELGNNAAAQEIASTKKTLYSWFTSYSKSKKKKDVLTAHSAEGTEIECLSKDTNDYRFKRYLAGKKSNQVVFATSEIDLYLQEPTVEIEANGAPKLDLLGWWKINQLRFPTLDQLAKTILMAPMTSIASKSAFSSGGRLLSDFRSKLDPTTVEALVCGQDWIKNGSEEENEDDS</sequence>
<dbReference type="Pfam" id="PF05699">
    <property type="entry name" value="Dimer_Tnp_hAT"/>
    <property type="match status" value="1"/>
</dbReference>
<organism evidence="13 14">
    <name type="scientific">Puccinia coronata f. sp. avenae</name>
    <dbReference type="NCBI Taxonomy" id="200324"/>
    <lineage>
        <taxon>Eukaryota</taxon>
        <taxon>Fungi</taxon>
        <taxon>Dikarya</taxon>
        <taxon>Basidiomycota</taxon>
        <taxon>Pucciniomycotina</taxon>
        <taxon>Pucciniomycetes</taxon>
        <taxon>Pucciniales</taxon>
        <taxon>Pucciniaceae</taxon>
        <taxon>Puccinia</taxon>
    </lineage>
</organism>
<keyword evidence="6" id="KW-0805">Transcription regulation</keyword>
<dbReference type="SUPFAM" id="SSF53098">
    <property type="entry name" value="Ribonuclease H-like"/>
    <property type="match status" value="1"/>
</dbReference>
<evidence type="ECO:0000256" key="11">
    <source>
        <dbReference type="SAM" id="MobiDB-lite"/>
    </source>
</evidence>
<dbReference type="PROSITE" id="PS50808">
    <property type="entry name" value="ZF_BED"/>
    <property type="match status" value="1"/>
</dbReference>
<keyword evidence="8" id="KW-0804">Transcription</keyword>
<name>A0A2N5TUB1_9BASI</name>
<keyword evidence="3" id="KW-0479">Metal-binding</keyword>
<comment type="subunit">
    <text evidence="2">Homodimer.</text>
</comment>
<feature type="compositionally biased region" description="Low complexity" evidence="11">
    <location>
        <begin position="25"/>
        <end position="56"/>
    </location>
</feature>
<evidence type="ECO:0000256" key="3">
    <source>
        <dbReference type="ARBA" id="ARBA00022723"/>
    </source>
</evidence>
<dbReference type="PANTHER" id="PTHR46481:SF10">
    <property type="entry name" value="ZINC FINGER BED DOMAIN-CONTAINING PROTEIN 39"/>
    <property type="match status" value="1"/>
</dbReference>
<accession>A0A2N5TUB1</accession>
<dbReference type="InterPro" id="IPR036236">
    <property type="entry name" value="Znf_C2H2_sf"/>
</dbReference>
<evidence type="ECO:0000256" key="1">
    <source>
        <dbReference type="ARBA" id="ARBA00004123"/>
    </source>
</evidence>
<evidence type="ECO:0000256" key="8">
    <source>
        <dbReference type="ARBA" id="ARBA00023163"/>
    </source>
</evidence>
<proteinExistence type="predicted"/>
<dbReference type="Pfam" id="PF14372">
    <property type="entry name" value="hAT-like_RNase-H"/>
    <property type="match status" value="1"/>
</dbReference>
<feature type="compositionally biased region" description="Basic residues" evidence="11">
    <location>
        <begin position="1"/>
        <end position="14"/>
    </location>
</feature>
<evidence type="ECO:0000313" key="14">
    <source>
        <dbReference type="Proteomes" id="UP000235392"/>
    </source>
</evidence>
<dbReference type="GO" id="GO:0005634">
    <property type="term" value="C:nucleus"/>
    <property type="evidence" value="ECO:0007669"/>
    <property type="project" value="UniProtKB-SubCell"/>
</dbReference>
<comment type="caution">
    <text evidence="13">The sequence shown here is derived from an EMBL/GenBank/DDBJ whole genome shotgun (WGS) entry which is preliminary data.</text>
</comment>
<dbReference type="GO" id="GO:0008270">
    <property type="term" value="F:zinc ion binding"/>
    <property type="evidence" value="ECO:0007669"/>
    <property type="project" value="UniProtKB-KW"/>
</dbReference>
<dbReference type="EMBL" id="PGCI01000342">
    <property type="protein sequence ID" value="PLW29092.1"/>
    <property type="molecule type" value="Genomic_DNA"/>
</dbReference>
<dbReference type="Proteomes" id="UP000235392">
    <property type="component" value="Unassembled WGS sequence"/>
</dbReference>
<dbReference type="Pfam" id="PF02892">
    <property type="entry name" value="zf-BED"/>
    <property type="match status" value="1"/>
</dbReference>
<feature type="domain" description="BED-type" evidence="12">
    <location>
        <begin position="115"/>
        <end position="169"/>
    </location>
</feature>
<keyword evidence="7" id="KW-0238">DNA-binding</keyword>
<dbReference type="GO" id="GO:0009791">
    <property type="term" value="P:post-embryonic development"/>
    <property type="evidence" value="ECO:0007669"/>
    <property type="project" value="UniProtKB-ARBA"/>
</dbReference>
<dbReference type="InterPro" id="IPR003656">
    <property type="entry name" value="Znf_BED"/>
</dbReference>
<keyword evidence="9" id="KW-0539">Nucleus</keyword>
<keyword evidence="5" id="KW-0862">Zinc</keyword>
<dbReference type="AlphaFoldDB" id="A0A2N5TUB1"/>
<dbReference type="InterPro" id="IPR052035">
    <property type="entry name" value="ZnF_BED_domain_contain"/>
</dbReference>
<evidence type="ECO:0000256" key="10">
    <source>
        <dbReference type="PROSITE-ProRule" id="PRU00027"/>
    </source>
</evidence>
<gene>
    <name evidence="13" type="ORF">PCASD_19748</name>
</gene>